<sequence length="260" mass="28058">MSYINSSDQSQSSLPPDKEGVIKSGLKRLNQSLVLMHRTRLTVWKAMLITVFVAGFASALVLAVSQDWFGKIWGAPSSITNQATVTYKDSTNKSYSGTSNTVTTNIVASTGPQISLKVLPEEKSMNYSGTVSFYVYTAGATTNPVVQASGTADANGLIVIDAKTLTNQSYDLKIVTFYHLSTSLKGISFTGTNLDLSTSNPLRPKAGNLQDADNIINSLDWQVMSVKWGTNDAVADVNHDGMVNTLDWGIMNKNWLVSGD</sequence>
<dbReference type="EMBL" id="PEVY01000052">
    <property type="protein sequence ID" value="PIU75109.1"/>
    <property type="molecule type" value="Genomic_DNA"/>
</dbReference>
<feature type="transmembrane region" description="Helical" evidence="1">
    <location>
        <begin position="43"/>
        <end position="64"/>
    </location>
</feature>
<dbReference type="AlphaFoldDB" id="A0A2M7AX16"/>
<protein>
    <recommendedName>
        <fullName evidence="4">Dockerin domain-containing protein</fullName>
    </recommendedName>
</protein>
<comment type="caution">
    <text evidence="2">The sequence shown here is derived from an EMBL/GenBank/DDBJ whole genome shotgun (WGS) entry which is preliminary data.</text>
</comment>
<name>A0A2M7AX16_9BACT</name>
<accession>A0A2M7AX16</accession>
<keyword evidence="1" id="KW-1133">Transmembrane helix</keyword>
<keyword evidence="1" id="KW-0472">Membrane</keyword>
<dbReference type="Gene3D" id="2.60.40.4130">
    <property type="match status" value="1"/>
</dbReference>
<dbReference type="GO" id="GO:0000272">
    <property type="term" value="P:polysaccharide catabolic process"/>
    <property type="evidence" value="ECO:0007669"/>
    <property type="project" value="InterPro"/>
</dbReference>
<dbReference type="SUPFAM" id="SSF63446">
    <property type="entry name" value="Type I dockerin domain"/>
    <property type="match status" value="1"/>
</dbReference>
<evidence type="ECO:0000313" key="3">
    <source>
        <dbReference type="Proteomes" id="UP000228775"/>
    </source>
</evidence>
<proteinExistence type="predicted"/>
<dbReference type="Proteomes" id="UP000228775">
    <property type="component" value="Unassembled WGS sequence"/>
</dbReference>
<dbReference type="InterPro" id="IPR036439">
    <property type="entry name" value="Dockerin_dom_sf"/>
</dbReference>
<keyword evidence="1" id="KW-0812">Transmembrane</keyword>
<evidence type="ECO:0008006" key="4">
    <source>
        <dbReference type="Google" id="ProtNLM"/>
    </source>
</evidence>
<evidence type="ECO:0000256" key="1">
    <source>
        <dbReference type="SAM" id="Phobius"/>
    </source>
</evidence>
<organism evidence="2 3">
    <name type="scientific">Candidatus Portnoybacteria bacterium CG06_land_8_20_14_3_00_39_12</name>
    <dbReference type="NCBI Taxonomy" id="1974809"/>
    <lineage>
        <taxon>Bacteria</taxon>
        <taxon>Candidatus Portnoyibacteriota</taxon>
    </lineage>
</organism>
<evidence type="ECO:0000313" key="2">
    <source>
        <dbReference type="EMBL" id="PIU75109.1"/>
    </source>
</evidence>
<gene>
    <name evidence="2" type="ORF">COS76_02490</name>
</gene>
<reference evidence="3" key="1">
    <citation type="submission" date="2017-09" db="EMBL/GenBank/DDBJ databases">
        <title>Depth-based differentiation of microbial function through sediment-hosted aquifers and enrichment of novel symbionts in the deep terrestrial subsurface.</title>
        <authorList>
            <person name="Probst A.J."/>
            <person name="Ladd B."/>
            <person name="Jarett J.K."/>
            <person name="Geller-Mcgrath D.E."/>
            <person name="Sieber C.M.K."/>
            <person name="Emerson J.B."/>
            <person name="Anantharaman K."/>
            <person name="Thomas B.C."/>
            <person name="Malmstrom R."/>
            <person name="Stieglmeier M."/>
            <person name="Klingl A."/>
            <person name="Woyke T."/>
            <person name="Ryan C.M."/>
            <person name="Banfield J.F."/>
        </authorList>
    </citation>
    <scope>NUCLEOTIDE SEQUENCE [LARGE SCALE GENOMIC DNA]</scope>
</reference>